<accession>A0A2G9HQ03</accession>
<dbReference type="PANTHER" id="PTHR10218">
    <property type="entry name" value="GTP-BINDING PROTEIN ALPHA SUBUNIT"/>
    <property type="match status" value="1"/>
</dbReference>
<keyword evidence="1 3" id="KW-0547">Nucleotide-binding</keyword>
<dbReference type="AlphaFoldDB" id="A0A2G9HQ03"/>
<evidence type="ECO:0000256" key="1">
    <source>
        <dbReference type="ARBA" id="ARBA00022741"/>
    </source>
</evidence>
<keyword evidence="4" id="KW-0460">Magnesium</keyword>
<feature type="binding site" evidence="4">
    <location>
        <position position="264"/>
    </location>
    <ligand>
        <name>Mg(2+)</name>
        <dbReference type="ChEBI" id="CHEBI:18420"/>
    </ligand>
</feature>
<sequence>MSAIYDNWERLVDATLRREQLWQLFHSQSRTPSVCSTASDFSHSSQLSDFPFDFSNSSSWYQQNRVFEVGIYGWGYNANDLEAKSHNAKEFVPGDIFVNGKPLTSRELIMLLRGPHPPKKLKPGNYWYDKHTGFWGKQGQRPSQIISAHLNLGGFLEPHASNGNTLVYVNGREITKVELRVLRAVGVKCNRDTHFWIYEDGSYLEEAGLPTRGSIWDKAGMKLLCSLLSLPFPRNSSNLSLPECIERTAIQKILLMGCSGSGTSTIFKQAVFLYKDIPFLEDELEQIKLLIQSNIYSYIRILLEGHKQLEEEILKELRESRSTDEHGLAEFADASDKTSIYPFGPRLKAFSDWIFQFTESSSSQVFSASFILATAPLIEELWRNPTFQETFMQRSELQRLQSAANYFLERAVHIFKPDYEPSNMDILCAEQFPSSLSYVDFSFPPPRDDEFDIWAQQDFKTRYQLIRPDGPGDNEMPFDMFGDAQIVIFCVSLCDYDQLVVNDSRNSVNKMIYNTVV</sequence>
<name>A0A2G9HQ03_9LAMI</name>
<dbReference type="PROSITE" id="PS51882">
    <property type="entry name" value="G_ALPHA"/>
    <property type="match status" value="1"/>
</dbReference>
<dbReference type="GO" id="GO:0001664">
    <property type="term" value="F:G protein-coupled receptor binding"/>
    <property type="evidence" value="ECO:0007669"/>
    <property type="project" value="TreeGrafter"/>
</dbReference>
<gene>
    <name evidence="5" type="ORF">CDL12_07722</name>
</gene>
<dbReference type="Proteomes" id="UP000231279">
    <property type="component" value="Unassembled WGS sequence"/>
</dbReference>
<dbReference type="EMBL" id="NKXS01001249">
    <property type="protein sequence ID" value="PIN19597.1"/>
    <property type="molecule type" value="Genomic_DNA"/>
</dbReference>
<feature type="binding site" evidence="3">
    <location>
        <begin position="452"/>
        <end position="456"/>
    </location>
    <ligand>
        <name>GTP</name>
        <dbReference type="ChEBI" id="CHEBI:37565"/>
    </ligand>
</feature>
<evidence type="ECO:0000313" key="6">
    <source>
        <dbReference type="Proteomes" id="UP000231279"/>
    </source>
</evidence>
<dbReference type="PRINTS" id="PR00318">
    <property type="entry name" value="GPROTEINA"/>
</dbReference>
<dbReference type="GO" id="GO:0005737">
    <property type="term" value="C:cytoplasm"/>
    <property type="evidence" value="ECO:0007669"/>
    <property type="project" value="TreeGrafter"/>
</dbReference>
<proteinExistence type="predicted"/>
<dbReference type="InterPro" id="IPR011025">
    <property type="entry name" value="GproteinA_insert"/>
</dbReference>
<reference evidence="6" key="1">
    <citation type="journal article" date="2018" name="Gigascience">
        <title>Genome assembly of the Pink Ipe (Handroanthus impetiginosus, Bignoniaceae), a highly valued, ecologically keystone Neotropical timber forest tree.</title>
        <authorList>
            <person name="Silva-Junior O.B."/>
            <person name="Grattapaglia D."/>
            <person name="Novaes E."/>
            <person name="Collevatti R.G."/>
        </authorList>
    </citation>
    <scope>NUCLEOTIDE SEQUENCE [LARGE SCALE GENOMIC DNA]</scope>
    <source>
        <strain evidence="6">cv. UFG-1</strain>
    </source>
</reference>
<dbReference type="OrthoDB" id="5817230at2759"/>
<dbReference type="GO" id="GO:0005525">
    <property type="term" value="F:GTP binding"/>
    <property type="evidence" value="ECO:0007669"/>
    <property type="project" value="UniProtKB-KW"/>
</dbReference>
<comment type="caution">
    <text evidence="5">The sequence shown here is derived from an EMBL/GenBank/DDBJ whole genome shotgun (WGS) entry which is preliminary data.</text>
</comment>
<dbReference type="GO" id="GO:0003924">
    <property type="term" value="F:GTPase activity"/>
    <property type="evidence" value="ECO:0007669"/>
    <property type="project" value="InterPro"/>
</dbReference>
<dbReference type="GO" id="GO:0031683">
    <property type="term" value="F:G-protein beta/gamma-subunit complex binding"/>
    <property type="evidence" value="ECO:0007669"/>
    <property type="project" value="InterPro"/>
</dbReference>
<dbReference type="InterPro" id="IPR001019">
    <property type="entry name" value="Gprotein_alpha_su"/>
</dbReference>
<evidence type="ECO:0000256" key="2">
    <source>
        <dbReference type="ARBA" id="ARBA00023134"/>
    </source>
</evidence>
<evidence type="ECO:0000256" key="4">
    <source>
        <dbReference type="PIRSR" id="PIRSR601019-2"/>
    </source>
</evidence>
<keyword evidence="2 3" id="KW-0342">GTP-binding</keyword>
<dbReference type="SMART" id="SM00275">
    <property type="entry name" value="G_alpha"/>
    <property type="match status" value="1"/>
</dbReference>
<dbReference type="PANTHER" id="PTHR10218:SF222">
    <property type="entry name" value="EXTRA-LARGE GUANINE NUCLEOTIDE-BINDING PROTEIN 1"/>
    <property type="match status" value="1"/>
</dbReference>
<keyword evidence="4" id="KW-0479">Metal-binding</keyword>
<organism evidence="5 6">
    <name type="scientific">Handroanthus impetiginosus</name>
    <dbReference type="NCBI Taxonomy" id="429701"/>
    <lineage>
        <taxon>Eukaryota</taxon>
        <taxon>Viridiplantae</taxon>
        <taxon>Streptophyta</taxon>
        <taxon>Embryophyta</taxon>
        <taxon>Tracheophyta</taxon>
        <taxon>Spermatophyta</taxon>
        <taxon>Magnoliopsida</taxon>
        <taxon>eudicotyledons</taxon>
        <taxon>Gunneridae</taxon>
        <taxon>Pentapetalae</taxon>
        <taxon>asterids</taxon>
        <taxon>lamiids</taxon>
        <taxon>Lamiales</taxon>
        <taxon>Bignoniaceae</taxon>
        <taxon>Crescentiina</taxon>
        <taxon>Tabebuia alliance</taxon>
        <taxon>Handroanthus</taxon>
    </lineage>
</organism>
<keyword evidence="6" id="KW-1185">Reference proteome</keyword>
<dbReference type="GO" id="GO:0005834">
    <property type="term" value="C:heterotrimeric G-protein complex"/>
    <property type="evidence" value="ECO:0007669"/>
    <property type="project" value="TreeGrafter"/>
</dbReference>
<evidence type="ECO:0000256" key="3">
    <source>
        <dbReference type="PIRSR" id="PIRSR601019-1"/>
    </source>
</evidence>
<dbReference type="GO" id="GO:0007188">
    <property type="term" value="P:adenylate cyclase-modulating G protein-coupled receptor signaling pathway"/>
    <property type="evidence" value="ECO:0007669"/>
    <property type="project" value="TreeGrafter"/>
</dbReference>
<dbReference type="STRING" id="429701.A0A2G9HQ03"/>
<dbReference type="SUPFAM" id="SSF47895">
    <property type="entry name" value="Transducin (alpha subunit), insertion domain"/>
    <property type="match status" value="1"/>
</dbReference>
<dbReference type="Pfam" id="PF00503">
    <property type="entry name" value="G-alpha"/>
    <property type="match status" value="1"/>
</dbReference>
<evidence type="ECO:0000313" key="5">
    <source>
        <dbReference type="EMBL" id="PIN19597.1"/>
    </source>
</evidence>
<dbReference type="GO" id="GO:0046872">
    <property type="term" value="F:metal ion binding"/>
    <property type="evidence" value="ECO:0007669"/>
    <property type="project" value="UniProtKB-KW"/>
</dbReference>
<dbReference type="Gene3D" id="1.10.400.10">
    <property type="entry name" value="GI Alpha 1, domain 2-like"/>
    <property type="match status" value="1"/>
</dbReference>
<protein>
    <submittedName>
        <fullName evidence="5">Uncharacterized protein</fullName>
    </submittedName>
</protein>